<reference evidence="3" key="1">
    <citation type="journal article" date="2019" name="bioRxiv">
        <title>Bacterially produced spermidine induces plant systemic susceptibility to pathogens.</title>
        <authorList>
            <person name="Melnyk R.A."/>
            <person name="Beskrovnaya P.A."/>
            <person name="Liu Z."/>
            <person name="Song Y."/>
            <person name="Haney C.H."/>
        </authorList>
    </citation>
    <scope>NUCLEOTIDE SEQUENCE [LARGE SCALE GENOMIC DNA]</scope>
    <source>
        <strain evidence="3">Dha-51</strain>
    </source>
</reference>
<dbReference type="Proteomes" id="UP000295254">
    <property type="component" value="Unassembled WGS sequence"/>
</dbReference>
<evidence type="ECO:0000256" key="1">
    <source>
        <dbReference type="SAM" id="Phobius"/>
    </source>
</evidence>
<protein>
    <submittedName>
        <fullName evidence="2">Uncharacterized protein</fullName>
    </submittedName>
</protein>
<dbReference type="EMBL" id="RRZK01000001">
    <property type="protein sequence ID" value="TDB69298.1"/>
    <property type="molecule type" value="Genomic_DNA"/>
</dbReference>
<dbReference type="Pfam" id="PF25612">
    <property type="entry name" value="DUF7940"/>
    <property type="match status" value="1"/>
</dbReference>
<dbReference type="AlphaFoldDB" id="A0A1H2MVX9"/>
<proteinExistence type="predicted"/>
<name>A0A1H2MVX9_PSEVA</name>
<evidence type="ECO:0000313" key="2">
    <source>
        <dbReference type="EMBL" id="TDB69298.1"/>
    </source>
</evidence>
<dbReference type="OrthoDB" id="6907254at2"/>
<keyword evidence="1" id="KW-0472">Membrane</keyword>
<dbReference type="STRING" id="95300.SAMN05216558_1355"/>
<keyword evidence="1" id="KW-0812">Transmembrane</keyword>
<feature type="transmembrane region" description="Helical" evidence="1">
    <location>
        <begin position="38"/>
        <end position="58"/>
    </location>
</feature>
<accession>A0A1H2MVX9</accession>
<gene>
    <name evidence="2" type="ORF">EIY72_00140</name>
</gene>
<keyword evidence="3" id="KW-1185">Reference proteome</keyword>
<comment type="caution">
    <text evidence="2">The sequence shown here is derived from an EMBL/GenBank/DDBJ whole genome shotgun (WGS) entry which is preliminary data.</text>
</comment>
<sequence length="70" mass="7273">MRLIENWKQALSMTSVQAGGAIAVLGVAEQLMPSLQAVLPPIAYGALGLLVMIARVIVQKKLAGSAKQAS</sequence>
<dbReference type="InterPro" id="IPR057700">
    <property type="entry name" value="DUF7940"/>
</dbReference>
<feature type="transmembrane region" description="Helical" evidence="1">
    <location>
        <begin position="12"/>
        <end position="32"/>
    </location>
</feature>
<keyword evidence="1" id="KW-1133">Transmembrane helix</keyword>
<organism evidence="2 3">
    <name type="scientific">Pseudomonas vancouverensis</name>
    <dbReference type="NCBI Taxonomy" id="95300"/>
    <lineage>
        <taxon>Bacteria</taxon>
        <taxon>Pseudomonadati</taxon>
        <taxon>Pseudomonadota</taxon>
        <taxon>Gammaproteobacteria</taxon>
        <taxon>Pseudomonadales</taxon>
        <taxon>Pseudomonadaceae</taxon>
        <taxon>Pseudomonas</taxon>
    </lineage>
</organism>
<dbReference type="RefSeq" id="WP_093218313.1">
    <property type="nucleotide sequence ID" value="NZ_LT629803.1"/>
</dbReference>
<evidence type="ECO:0000313" key="3">
    <source>
        <dbReference type="Proteomes" id="UP000295254"/>
    </source>
</evidence>